<proteinExistence type="predicted"/>
<evidence type="ECO:0000313" key="1">
    <source>
        <dbReference type="EMBL" id="TGY80844.1"/>
    </source>
</evidence>
<sequence>MRIGRLLTINAVVAILASITAGCHSVDDDRIPSLPVNISLADQGTWNTYGVAGFGSSRNFILSGNEGREPLGFPYTQTSATGFGGVLLISGMDPYTMTADMPLAYDLACPVEMKRTVRVYVEGDMYEAVCPECGSHYDVTMGGGTPLSGPAAAGDTKYGLRRYRCLPTANGGYIITN</sequence>
<keyword evidence="2" id="KW-1185">Reference proteome</keyword>
<accession>A0AC61RKF2</accession>
<gene>
    <name evidence="1" type="ORF">E5331_00255</name>
</gene>
<protein>
    <submittedName>
        <fullName evidence="1">Uncharacterized protein</fullName>
    </submittedName>
</protein>
<reference evidence="1" key="1">
    <citation type="submission" date="2019-04" db="EMBL/GenBank/DDBJ databases">
        <title>Microbes associate with the intestines of laboratory mice.</title>
        <authorList>
            <person name="Navarre W."/>
            <person name="Wong E."/>
            <person name="Huang K."/>
            <person name="Tropini C."/>
            <person name="Ng K."/>
            <person name="Yu B."/>
        </authorList>
    </citation>
    <scope>NUCLEOTIDE SEQUENCE</scope>
    <source>
        <strain evidence="1">NM04_E33</strain>
    </source>
</reference>
<name>A0AC61RKF2_9BACT</name>
<dbReference type="EMBL" id="SRYB01000001">
    <property type="protein sequence ID" value="TGY80844.1"/>
    <property type="molecule type" value="Genomic_DNA"/>
</dbReference>
<organism evidence="1 2">
    <name type="scientific">Lepagella muris</name>
    <dbReference type="NCBI Taxonomy" id="3032870"/>
    <lineage>
        <taxon>Bacteria</taxon>
        <taxon>Pseudomonadati</taxon>
        <taxon>Bacteroidota</taxon>
        <taxon>Bacteroidia</taxon>
        <taxon>Bacteroidales</taxon>
        <taxon>Muribaculaceae</taxon>
        <taxon>Lepagella</taxon>
    </lineage>
</organism>
<comment type="caution">
    <text evidence="1">The sequence shown here is derived from an EMBL/GenBank/DDBJ whole genome shotgun (WGS) entry which is preliminary data.</text>
</comment>
<evidence type="ECO:0000313" key="2">
    <source>
        <dbReference type="Proteomes" id="UP000306319"/>
    </source>
</evidence>
<dbReference type="Proteomes" id="UP000306319">
    <property type="component" value="Unassembled WGS sequence"/>
</dbReference>